<dbReference type="EMBL" id="NFZT01000007">
    <property type="protein sequence ID" value="OWV31920.1"/>
    <property type="molecule type" value="Genomic_DNA"/>
</dbReference>
<proteinExistence type="predicted"/>
<organism evidence="1 2">
    <name type="scientific">Pacificimonas flava</name>
    <dbReference type="NCBI Taxonomy" id="1234595"/>
    <lineage>
        <taxon>Bacteria</taxon>
        <taxon>Pseudomonadati</taxon>
        <taxon>Pseudomonadota</taxon>
        <taxon>Alphaproteobacteria</taxon>
        <taxon>Sphingomonadales</taxon>
        <taxon>Sphingosinicellaceae</taxon>
        <taxon>Pacificimonas</taxon>
    </lineage>
</organism>
<name>A0A219B0T9_9SPHN</name>
<dbReference type="RefSeq" id="WP_088713714.1">
    <property type="nucleotide sequence ID" value="NZ_NFZT01000007.1"/>
</dbReference>
<gene>
    <name evidence="1" type="ORF">B5C34_15610</name>
</gene>
<evidence type="ECO:0000313" key="2">
    <source>
        <dbReference type="Proteomes" id="UP000198462"/>
    </source>
</evidence>
<dbReference type="AlphaFoldDB" id="A0A219B0T9"/>
<keyword evidence="2" id="KW-1185">Reference proteome</keyword>
<evidence type="ECO:0000313" key="1">
    <source>
        <dbReference type="EMBL" id="OWV31920.1"/>
    </source>
</evidence>
<reference evidence="2" key="1">
    <citation type="submission" date="2017-05" db="EMBL/GenBank/DDBJ databases">
        <authorList>
            <person name="Lin X."/>
        </authorList>
    </citation>
    <scope>NUCLEOTIDE SEQUENCE [LARGE SCALE GENOMIC DNA]</scope>
    <source>
        <strain evidence="2">JLT2012</strain>
    </source>
</reference>
<comment type="caution">
    <text evidence="1">The sequence shown here is derived from an EMBL/GenBank/DDBJ whole genome shotgun (WGS) entry which is preliminary data.</text>
</comment>
<sequence>MQQTTQRYDLRGRAQAHLAKAEAAELPKCREIHLELAEHLFLVAQGLSHDEAIARLKSKQGKRLAASS</sequence>
<dbReference type="Proteomes" id="UP000198462">
    <property type="component" value="Unassembled WGS sequence"/>
</dbReference>
<protein>
    <submittedName>
        <fullName evidence="1">Uncharacterized protein</fullName>
    </submittedName>
</protein>
<accession>A0A219B0T9</accession>